<feature type="domain" description="Sulfatase N-terminal" evidence="2">
    <location>
        <begin position="207"/>
        <end position="483"/>
    </location>
</feature>
<proteinExistence type="predicted"/>
<keyword evidence="1" id="KW-0472">Membrane</keyword>
<feature type="transmembrane region" description="Helical" evidence="1">
    <location>
        <begin position="61"/>
        <end position="84"/>
    </location>
</feature>
<gene>
    <name evidence="3" type="ORF">OUO13_02190</name>
</gene>
<evidence type="ECO:0000313" key="4">
    <source>
        <dbReference type="Proteomes" id="UP001150830"/>
    </source>
</evidence>
<dbReference type="InterPro" id="IPR052701">
    <property type="entry name" value="GAG_Ulvan_Degrading_Sulfatases"/>
</dbReference>
<keyword evidence="1" id="KW-0812">Transmembrane</keyword>
<sequence>MTLGKTVKSTIYVHTMILTAIFWLYAEVYLSSGNPVLLNGVVVCSSYTMVLFISPVFLWPLFVALLSSSFLFLYILNLISSSFWNEQVTLWFLYNNAEVFVAESSKFPWYLLVIPALIPVSLFFIYQKLLPRKVNRKTDFGVLPIIPVILGVFSTITSDMDTISGLSVWHGEPVYQFFRFGVHDETVQQSIKQPDLATSRQNAESLPNIVLVHADALRADRLGVYGNVRDVSQFSDGLVSNGATYFRYSFSNCSESICGFSSVLNSSFSLEGSRDGLLEKLSAKGYFTNFIGSGDLYHADLNLFFEPRLDNFLRADRSEYYYKHDDRFILGTLKSFPEYQGIPSFFYLRMMSSHPLGDHREQFKKYKPLPDSLASMVFGGGDYQAVVNDHDNMAHQFDIYLSEIFSILEEKKYLDNAIVVIFGDHGDAMGEHGQYGHYQTLFNEEIHVPIIFWSSGNVDLRLATSQFATLMDIAPTLLAALDIDIPGYFNGYPLQVAKSQKLALLDDKVGDTGAIFQDGDDMVKIINNRKGESLVFDLIDDAGDKNNIYASRKDLVVKIKAMSSEKAKSTEIGVLPAFEGENP</sequence>
<feature type="transmembrane region" description="Helical" evidence="1">
    <location>
        <begin position="12"/>
        <end position="30"/>
    </location>
</feature>
<reference evidence="3" key="1">
    <citation type="submission" date="2022-11" db="EMBL/GenBank/DDBJ databases">
        <title>Parathalassolutuus dongxingensis gen. nov., sp. nov., a novel member of family Oceanospirillaceae isolated from a coastal shrimp pond in Guangxi, China.</title>
        <authorList>
            <person name="Chen H."/>
        </authorList>
    </citation>
    <scope>NUCLEOTIDE SEQUENCE</scope>
    <source>
        <strain evidence="3">G-43</strain>
    </source>
</reference>
<evidence type="ECO:0000259" key="2">
    <source>
        <dbReference type="Pfam" id="PF00884"/>
    </source>
</evidence>
<dbReference type="AlphaFoldDB" id="A0A9X3EAJ7"/>
<dbReference type="InterPro" id="IPR017850">
    <property type="entry name" value="Alkaline_phosphatase_core_sf"/>
</dbReference>
<protein>
    <submittedName>
        <fullName evidence="3">Sulfatase-like hydrolase/transferase</fullName>
    </submittedName>
</protein>
<feature type="transmembrane region" description="Helical" evidence="1">
    <location>
        <begin position="138"/>
        <end position="156"/>
    </location>
</feature>
<dbReference type="Pfam" id="PF00884">
    <property type="entry name" value="Sulfatase"/>
    <property type="match status" value="1"/>
</dbReference>
<keyword evidence="4" id="KW-1185">Reference proteome</keyword>
<accession>A0A9X3EAJ7</accession>
<comment type="caution">
    <text evidence="3">The sequence shown here is derived from an EMBL/GenBank/DDBJ whole genome shotgun (WGS) entry which is preliminary data.</text>
</comment>
<dbReference type="RefSeq" id="WP_283172206.1">
    <property type="nucleotide sequence ID" value="NZ_JAPNOA010000007.1"/>
</dbReference>
<feature type="transmembrane region" description="Helical" evidence="1">
    <location>
        <begin position="36"/>
        <end position="54"/>
    </location>
</feature>
<dbReference type="SUPFAM" id="SSF53649">
    <property type="entry name" value="Alkaline phosphatase-like"/>
    <property type="match status" value="1"/>
</dbReference>
<dbReference type="GO" id="GO:0016787">
    <property type="term" value="F:hydrolase activity"/>
    <property type="evidence" value="ECO:0007669"/>
    <property type="project" value="UniProtKB-KW"/>
</dbReference>
<feature type="transmembrane region" description="Helical" evidence="1">
    <location>
        <begin position="107"/>
        <end position="126"/>
    </location>
</feature>
<evidence type="ECO:0000256" key="1">
    <source>
        <dbReference type="SAM" id="Phobius"/>
    </source>
</evidence>
<keyword evidence="1" id="KW-1133">Transmembrane helix</keyword>
<organism evidence="3 4">
    <name type="scientific">Parathalassolituus penaei</name>
    <dbReference type="NCBI Taxonomy" id="2997323"/>
    <lineage>
        <taxon>Bacteria</taxon>
        <taxon>Pseudomonadati</taxon>
        <taxon>Pseudomonadota</taxon>
        <taxon>Gammaproteobacteria</taxon>
        <taxon>Oceanospirillales</taxon>
        <taxon>Oceanospirillaceae</taxon>
        <taxon>Parathalassolituus</taxon>
    </lineage>
</organism>
<dbReference type="PANTHER" id="PTHR43751:SF3">
    <property type="entry name" value="SULFATASE N-TERMINAL DOMAIN-CONTAINING PROTEIN"/>
    <property type="match status" value="1"/>
</dbReference>
<dbReference type="Proteomes" id="UP001150830">
    <property type="component" value="Unassembled WGS sequence"/>
</dbReference>
<evidence type="ECO:0000313" key="3">
    <source>
        <dbReference type="EMBL" id="MCY0963987.1"/>
    </source>
</evidence>
<keyword evidence="3" id="KW-0378">Hydrolase</keyword>
<dbReference type="InterPro" id="IPR000917">
    <property type="entry name" value="Sulfatase_N"/>
</dbReference>
<name>A0A9X3EAJ7_9GAMM</name>
<dbReference type="EMBL" id="JAPNOA010000007">
    <property type="protein sequence ID" value="MCY0963987.1"/>
    <property type="molecule type" value="Genomic_DNA"/>
</dbReference>
<dbReference type="Gene3D" id="3.40.720.10">
    <property type="entry name" value="Alkaline Phosphatase, subunit A"/>
    <property type="match status" value="1"/>
</dbReference>
<dbReference type="PANTHER" id="PTHR43751">
    <property type="entry name" value="SULFATASE"/>
    <property type="match status" value="1"/>
</dbReference>